<protein>
    <recommendedName>
        <fullName evidence="3">Metal-binding protein</fullName>
    </recommendedName>
</protein>
<dbReference type="PATRIC" id="fig|471514.4.peg.2973"/>
<comment type="caution">
    <text evidence="1">The sequence shown here is derived from an EMBL/GenBank/DDBJ whole genome shotgun (WGS) entry which is preliminary data.</text>
</comment>
<sequence>MRKNDGLLVKHEELQIPEIASAHVQVEELSPADVQVEARLVDDVCTVNGNVRYSVTYNCTRCLEPFVAKQETVLFEEFTEDARRVNDDVHLAPQGIAELDPWVEQAIHLDIEFFPVCKSDCRGLCPVCGVNRNHQDCNCDVTTIDPRLAALSDLLSTDESE</sequence>
<evidence type="ECO:0000313" key="1">
    <source>
        <dbReference type="EMBL" id="KPV45422.1"/>
    </source>
</evidence>
<name>A0A0P9CRE9_9BACL</name>
<evidence type="ECO:0000313" key="2">
    <source>
        <dbReference type="Proteomes" id="UP000050482"/>
    </source>
</evidence>
<evidence type="ECO:0008006" key="3">
    <source>
        <dbReference type="Google" id="ProtNLM"/>
    </source>
</evidence>
<dbReference type="Proteomes" id="UP000050482">
    <property type="component" value="Unassembled WGS sequence"/>
</dbReference>
<keyword evidence="2" id="KW-1185">Reference proteome</keyword>
<reference evidence="1 2" key="1">
    <citation type="submission" date="2015-09" db="EMBL/GenBank/DDBJ databases">
        <title>Draft genome sequence of Alicyclobacillus ferrooxydans DSM 22381.</title>
        <authorList>
            <person name="Hemp J."/>
        </authorList>
    </citation>
    <scope>NUCLEOTIDE SEQUENCE [LARGE SCALE GENOMIC DNA]</scope>
    <source>
        <strain evidence="1 2">TC-34</strain>
    </source>
</reference>
<proteinExistence type="predicted"/>
<dbReference type="InterPro" id="IPR003772">
    <property type="entry name" value="YceD"/>
</dbReference>
<dbReference type="PANTHER" id="PTHR34374">
    <property type="entry name" value="LARGE RIBOSOMAL RNA SUBUNIT ACCUMULATION PROTEIN YCED HOMOLOG 1, CHLOROPLASTIC"/>
    <property type="match status" value="1"/>
</dbReference>
<dbReference type="STRING" id="471514.AN477_03175"/>
<dbReference type="PANTHER" id="PTHR34374:SF1">
    <property type="entry name" value="LARGE RIBOSOMAL RNA SUBUNIT ACCUMULATION PROTEIN YCED HOMOLOG 1, CHLOROPLASTIC"/>
    <property type="match status" value="1"/>
</dbReference>
<dbReference type="Pfam" id="PF02620">
    <property type="entry name" value="YceD"/>
    <property type="match status" value="1"/>
</dbReference>
<gene>
    <name evidence="1" type="ORF">AN477_03175</name>
</gene>
<dbReference type="EMBL" id="LJCO01000011">
    <property type="protein sequence ID" value="KPV45422.1"/>
    <property type="molecule type" value="Genomic_DNA"/>
</dbReference>
<accession>A0A0P9CRE9</accession>
<dbReference type="AlphaFoldDB" id="A0A0P9CRE9"/>
<organism evidence="1 2">
    <name type="scientific">Alicyclobacillus ferrooxydans</name>
    <dbReference type="NCBI Taxonomy" id="471514"/>
    <lineage>
        <taxon>Bacteria</taxon>
        <taxon>Bacillati</taxon>
        <taxon>Bacillota</taxon>
        <taxon>Bacilli</taxon>
        <taxon>Bacillales</taxon>
        <taxon>Alicyclobacillaceae</taxon>
        <taxon>Alicyclobacillus</taxon>
    </lineage>
</organism>